<feature type="domain" description="Cytoskeleton protein RodZ-like C-terminal" evidence="3">
    <location>
        <begin position="206"/>
        <end position="270"/>
    </location>
</feature>
<feature type="region of interest" description="Disordered" evidence="1">
    <location>
        <begin position="135"/>
        <end position="172"/>
    </location>
</feature>
<dbReference type="Pfam" id="PF13413">
    <property type="entry name" value="HTH_25"/>
    <property type="match status" value="1"/>
</dbReference>
<comment type="caution">
    <text evidence="4">The sequence shown here is derived from an EMBL/GenBank/DDBJ whole genome shotgun (WGS) entry which is preliminary data.</text>
</comment>
<keyword evidence="2" id="KW-0812">Transmembrane</keyword>
<organism evidence="4 5">
    <name type="scientific">Paenibacillus septentrionalis</name>
    <dbReference type="NCBI Taxonomy" id="429342"/>
    <lineage>
        <taxon>Bacteria</taxon>
        <taxon>Bacillati</taxon>
        <taxon>Bacillota</taxon>
        <taxon>Bacilli</taxon>
        <taxon>Bacillales</taxon>
        <taxon>Paenibacillaceae</taxon>
        <taxon>Paenibacillus</taxon>
    </lineage>
</organism>
<dbReference type="InterPro" id="IPR010982">
    <property type="entry name" value="Lambda_DNA-bd_dom_sf"/>
</dbReference>
<gene>
    <name evidence="4" type="ORF">ACFP56_00560</name>
</gene>
<dbReference type="Proteomes" id="UP001596233">
    <property type="component" value="Unassembled WGS sequence"/>
</dbReference>
<proteinExistence type="predicted"/>
<dbReference type="PANTHER" id="PTHR34475">
    <property type="match status" value="1"/>
</dbReference>
<sequence length="284" mass="31876">MSELGALLKTARQEKGLSLDDIQEQTKIRKRYLEALEEGDYDVLPGKFYIRAFIKNYAECVGLDADEVLRHYHVEAPELEMPVSETLPARKPKRMRSAASERFGKIGFTILMWGFLFLVIGVIWFYYVNKEEPPENPADSSQFTDNKDVAATPTPTPDQEATPTPTPTPTLPPVTITFQQQSGRDEIFSVTPAKESYELVVKNSGEASWLEIYENGKNGTRLYYANIKDGEQASFTVKSDVYLVLGRPGNLEVTLDNVVVEDGDNNKNTKRILLQMQAAETTAP</sequence>
<keyword evidence="2" id="KW-1133">Transmembrane helix</keyword>
<protein>
    <submittedName>
        <fullName evidence="4">RodZ domain-containing protein</fullName>
    </submittedName>
</protein>
<dbReference type="InterPro" id="IPR001387">
    <property type="entry name" value="Cro/C1-type_HTH"/>
</dbReference>
<keyword evidence="2" id="KW-0472">Membrane</keyword>
<evidence type="ECO:0000256" key="2">
    <source>
        <dbReference type="SAM" id="Phobius"/>
    </source>
</evidence>
<dbReference type="Gene3D" id="1.10.260.40">
    <property type="entry name" value="lambda repressor-like DNA-binding domains"/>
    <property type="match status" value="1"/>
</dbReference>
<keyword evidence="5" id="KW-1185">Reference proteome</keyword>
<reference evidence="5" key="1">
    <citation type="journal article" date="2019" name="Int. J. Syst. Evol. Microbiol.">
        <title>The Global Catalogue of Microorganisms (GCM) 10K type strain sequencing project: providing services to taxonomists for standard genome sequencing and annotation.</title>
        <authorList>
            <consortium name="The Broad Institute Genomics Platform"/>
            <consortium name="The Broad Institute Genome Sequencing Center for Infectious Disease"/>
            <person name="Wu L."/>
            <person name="Ma J."/>
        </authorList>
    </citation>
    <scope>NUCLEOTIDE SEQUENCE [LARGE SCALE GENOMIC DNA]</scope>
    <source>
        <strain evidence="5">PCU 280</strain>
    </source>
</reference>
<dbReference type="InterPro" id="IPR050400">
    <property type="entry name" value="Bact_Cytoskel_RodZ"/>
</dbReference>
<accession>A0ABW1UZR0</accession>
<evidence type="ECO:0000313" key="5">
    <source>
        <dbReference type="Proteomes" id="UP001596233"/>
    </source>
</evidence>
<evidence type="ECO:0000259" key="3">
    <source>
        <dbReference type="Pfam" id="PF13464"/>
    </source>
</evidence>
<dbReference type="EMBL" id="JBHSTE010000001">
    <property type="protein sequence ID" value="MFC6331096.1"/>
    <property type="molecule type" value="Genomic_DNA"/>
</dbReference>
<feature type="transmembrane region" description="Helical" evidence="2">
    <location>
        <begin position="103"/>
        <end position="127"/>
    </location>
</feature>
<dbReference type="PANTHER" id="PTHR34475:SF1">
    <property type="entry name" value="CYTOSKELETON PROTEIN RODZ"/>
    <property type="match status" value="1"/>
</dbReference>
<evidence type="ECO:0000313" key="4">
    <source>
        <dbReference type="EMBL" id="MFC6331096.1"/>
    </source>
</evidence>
<dbReference type="CDD" id="cd00093">
    <property type="entry name" value="HTH_XRE"/>
    <property type="match status" value="1"/>
</dbReference>
<dbReference type="RefSeq" id="WP_379229965.1">
    <property type="nucleotide sequence ID" value="NZ_JBHSTE010000001.1"/>
</dbReference>
<name>A0ABW1UZR0_9BACL</name>
<dbReference type="InterPro" id="IPR025194">
    <property type="entry name" value="RodZ-like_C"/>
</dbReference>
<evidence type="ECO:0000256" key="1">
    <source>
        <dbReference type="SAM" id="MobiDB-lite"/>
    </source>
</evidence>
<dbReference type="SUPFAM" id="SSF47413">
    <property type="entry name" value="lambda repressor-like DNA-binding domains"/>
    <property type="match status" value="1"/>
</dbReference>
<dbReference type="Pfam" id="PF13464">
    <property type="entry name" value="RodZ_C"/>
    <property type="match status" value="1"/>
</dbReference>